<proteinExistence type="predicted"/>
<reference evidence="1" key="1">
    <citation type="submission" date="2018-02" db="EMBL/GenBank/DDBJ databases">
        <title>Rhizophora mucronata_Transcriptome.</title>
        <authorList>
            <person name="Meera S.P."/>
            <person name="Sreeshan A."/>
            <person name="Augustine A."/>
        </authorList>
    </citation>
    <scope>NUCLEOTIDE SEQUENCE</scope>
    <source>
        <tissue evidence="1">Leaf</tissue>
    </source>
</reference>
<dbReference type="EMBL" id="GGEC01039963">
    <property type="protein sequence ID" value="MBX20447.1"/>
    <property type="molecule type" value="Transcribed_RNA"/>
</dbReference>
<name>A0A2P2LR49_RHIMU</name>
<accession>A0A2P2LR49</accession>
<evidence type="ECO:0000313" key="1">
    <source>
        <dbReference type="EMBL" id="MBX20447.1"/>
    </source>
</evidence>
<organism evidence="1">
    <name type="scientific">Rhizophora mucronata</name>
    <name type="common">Asiatic mangrove</name>
    <dbReference type="NCBI Taxonomy" id="61149"/>
    <lineage>
        <taxon>Eukaryota</taxon>
        <taxon>Viridiplantae</taxon>
        <taxon>Streptophyta</taxon>
        <taxon>Embryophyta</taxon>
        <taxon>Tracheophyta</taxon>
        <taxon>Spermatophyta</taxon>
        <taxon>Magnoliopsida</taxon>
        <taxon>eudicotyledons</taxon>
        <taxon>Gunneridae</taxon>
        <taxon>Pentapetalae</taxon>
        <taxon>rosids</taxon>
        <taxon>fabids</taxon>
        <taxon>Malpighiales</taxon>
        <taxon>Rhizophoraceae</taxon>
        <taxon>Rhizophora</taxon>
    </lineage>
</organism>
<protein>
    <submittedName>
        <fullName evidence="1">Uncharacterized protein</fullName>
    </submittedName>
</protein>
<dbReference type="AlphaFoldDB" id="A0A2P2LR49"/>
<sequence length="85" mass="10051">MREQLIGKNKKIELRERTENKKKTWRESTSKRRPGVPESLTEVLYLTRLVTCPLSISIQIQIQSERYLILGQIKIDRFNRLLNGP</sequence>